<evidence type="ECO:0000313" key="3">
    <source>
        <dbReference type="Proteomes" id="UP000664169"/>
    </source>
</evidence>
<evidence type="ECO:0000256" key="1">
    <source>
        <dbReference type="SAM" id="MobiDB-lite"/>
    </source>
</evidence>
<gene>
    <name evidence="2" type="ORF">GOMPHAMPRED_000465</name>
</gene>
<comment type="caution">
    <text evidence="2">The sequence shown here is derived from an EMBL/GenBank/DDBJ whole genome shotgun (WGS) entry which is preliminary data.</text>
</comment>
<evidence type="ECO:0000313" key="2">
    <source>
        <dbReference type="EMBL" id="CAF9903646.1"/>
    </source>
</evidence>
<keyword evidence="3" id="KW-1185">Reference proteome</keyword>
<protein>
    <submittedName>
        <fullName evidence="2">Uncharacterized protein</fullName>
    </submittedName>
</protein>
<organism evidence="2 3">
    <name type="scientific">Gomphillus americanus</name>
    <dbReference type="NCBI Taxonomy" id="1940652"/>
    <lineage>
        <taxon>Eukaryota</taxon>
        <taxon>Fungi</taxon>
        <taxon>Dikarya</taxon>
        <taxon>Ascomycota</taxon>
        <taxon>Pezizomycotina</taxon>
        <taxon>Lecanoromycetes</taxon>
        <taxon>OSLEUM clade</taxon>
        <taxon>Ostropomycetidae</taxon>
        <taxon>Ostropales</taxon>
        <taxon>Graphidaceae</taxon>
        <taxon>Gomphilloideae</taxon>
        <taxon>Gomphillus</taxon>
    </lineage>
</organism>
<name>A0A8H3EB73_9LECA</name>
<feature type="compositionally biased region" description="Polar residues" evidence="1">
    <location>
        <begin position="33"/>
        <end position="49"/>
    </location>
</feature>
<feature type="region of interest" description="Disordered" evidence="1">
    <location>
        <begin position="1"/>
        <end position="57"/>
    </location>
</feature>
<proteinExistence type="predicted"/>
<dbReference type="AlphaFoldDB" id="A0A8H3EB73"/>
<dbReference type="Proteomes" id="UP000664169">
    <property type="component" value="Unassembled WGS sequence"/>
</dbReference>
<reference evidence="2" key="1">
    <citation type="submission" date="2021-03" db="EMBL/GenBank/DDBJ databases">
        <authorList>
            <person name="Tagirdzhanova G."/>
        </authorList>
    </citation>
    <scope>NUCLEOTIDE SEQUENCE</scope>
</reference>
<sequence length="567" mass="64194">MPPETRTSGKRRRAALVTGPKKTIAPEDLVQRAANQAGNRAHSSLQTNDQSRRLDLPPVIPDDCSTDALIRAYEMKIITFHVGLIRRMEASPRTFNRYFSPIWLQWFGKLEQAQALVYQNLQEHLKTARVYYLPHFIAKTEIPRFLAAVPAMCTANDGMIHLQSSIAGPRSVVHDRYQSDPSKSIRKGWLRDGNNYSAWTLDSENSTTFHNLSQAIKVCPRLLNIFERRRSRMKCIASSVDIFATHGYVGKEPQRKTPKNIRQNIIAITGVAPQFGISYLDYADFILEEDMYCSRLECYQILGQLPPTWANLEETSIYDNQKGNQRSFYMLSRGRIFHAAGYLQTMKDSFFLWLRAFDDQVRRRSNDSKGYLQIPAMGCDTSSLLPPNGAEVEDLADMLTPLLVQAIEQTLEDNYFPNITKIGFCDFSGKALFCPTRDYVQHVSLIPCPGVDLCQFDNDEYKKYVCGLLVPGNSFSLPGNELGYDSIEAQIGINTSLRVVQCYIHNENLIDPRNHIAVDGPCMLFAGRKTKVKTPCIISDEKSVQDYTWTGAAQPIITGTVQREKSL</sequence>
<accession>A0A8H3EB73</accession>
<dbReference type="EMBL" id="CAJPDQ010000001">
    <property type="protein sequence ID" value="CAF9903646.1"/>
    <property type="molecule type" value="Genomic_DNA"/>
</dbReference>